<gene>
    <name evidence="1" type="ORF">PARMNEM_LOCUS10137</name>
</gene>
<keyword evidence="2" id="KW-1185">Reference proteome</keyword>
<evidence type="ECO:0000313" key="1">
    <source>
        <dbReference type="EMBL" id="CAK1589677.1"/>
    </source>
</evidence>
<reference evidence="1 2" key="1">
    <citation type="submission" date="2023-11" db="EMBL/GenBank/DDBJ databases">
        <authorList>
            <person name="Hedman E."/>
            <person name="Englund M."/>
            <person name="Stromberg M."/>
            <person name="Nyberg Akerstrom W."/>
            <person name="Nylinder S."/>
            <person name="Jareborg N."/>
            <person name="Kallberg Y."/>
            <person name="Kronander E."/>
        </authorList>
    </citation>
    <scope>NUCLEOTIDE SEQUENCE [LARGE SCALE GENOMIC DNA]</scope>
</reference>
<dbReference type="AlphaFoldDB" id="A0AAV1L5L8"/>
<evidence type="ECO:0000313" key="2">
    <source>
        <dbReference type="Proteomes" id="UP001314205"/>
    </source>
</evidence>
<accession>A0AAV1L5L8</accession>
<dbReference type="Proteomes" id="UP001314205">
    <property type="component" value="Unassembled WGS sequence"/>
</dbReference>
<comment type="caution">
    <text evidence="1">The sequence shown here is derived from an EMBL/GenBank/DDBJ whole genome shotgun (WGS) entry which is preliminary data.</text>
</comment>
<organism evidence="1 2">
    <name type="scientific">Parnassius mnemosyne</name>
    <name type="common">clouded apollo</name>
    <dbReference type="NCBI Taxonomy" id="213953"/>
    <lineage>
        <taxon>Eukaryota</taxon>
        <taxon>Metazoa</taxon>
        <taxon>Ecdysozoa</taxon>
        <taxon>Arthropoda</taxon>
        <taxon>Hexapoda</taxon>
        <taxon>Insecta</taxon>
        <taxon>Pterygota</taxon>
        <taxon>Neoptera</taxon>
        <taxon>Endopterygota</taxon>
        <taxon>Lepidoptera</taxon>
        <taxon>Glossata</taxon>
        <taxon>Ditrysia</taxon>
        <taxon>Papilionoidea</taxon>
        <taxon>Papilionidae</taxon>
        <taxon>Parnassiinae</taxon>
        <taxon>Parnassini</taxon>
        <taxon>Parnassius</taxon>
        <taxon>Driopa</taxon>
    </lineage>
</organism>
<sequence>MDRCRCEDYAAAVSKLKFYTVGTLRPDIIDNYDGSGYKVSWIRHGVDSEDLKFEKPKVLAIRELQMTENQLSDESRKIEQMWCPYMNSISR</sequence>
<name>A0AAV1L5L8_9NEOP</name>
<proteinExistence type="predicted"/>
<protein>
    <submittedName>
        <fullName evidence="1">Uncharacterized protein</fullName>
    </submittedName>
</protein>
<dbReference type="EMBL" id="CAVLGL010000084">
    <property type="protein sequence ID" value="CAK1589677.1"/>
    <property type="molecule type" value="Genomic_DNA"/>
</dbReference>